<sequence length="255" mass="29116">MMFILKEVFQNLLMGLRPVAKFAQRHHSTGLNADPVLAKRVFEMFSRFVPVIGVDVLEIGPGHTLEVLEYARASGARSCVAIDINDYLMADAGRNVVQYRTYDGKRLPFDGQQFDLIWSHTAFEHLRYPSVTVAECFRVLRLGGKLVAVIDLGDHSVYGNSDLLPQQLFQGLRYPEWLWNLMKWNRSSYTNRLRKSEWLTLFKEAGFVVRHEESQRNESVDNALPSLPYLHRLTREDAVTSVVTVCLEKPQGASS</sequence>
<protein>
    <recommendedName>
        <fullName evidence="1">Methyltransferase type 11 domain-containing protein</fullName>
    </recommendedName>
</protein>
<evidence type="ECO:0000259" key="1">
    <source>
        <dbReference type="Pfam" id="PF08241"/>
    </source>
</evidence>
<dbReference type="EMBL" id="CZQA01000009">
    <property type="protein sequence ID" value="CUS36370.1"/>
    <property type="molecule type" value="Genomic_DNA"/>
</dbReference>
<dbReference type="OrthoDB" id="43862at2"/>
<dbReference type="STRING" id="1742972.COMA1_30019"/>
<proteinExistence type="predicted"/>
<dbReference type="SUPFAM" id="SSF53335">
    <property type="entry name" value="S-adenosyl-L-methionine-dependent methyltransferases"/>
    <property type="match status" value="1"/>
</dbReference>
<feature type="domain" description="Methyltransferase type 11" evidence="1">
    <location>
        <begin position="57"/>
        <end position="147"/>
    </location>
</feature>
<gene>
    <name evidence="2" type="ORF">COMA1_30019</name>
</gene>
<evidence type="ECO:0000313" key="3">
    <source>
        <dbReference type="Proteomes" id="UP000199032"/>
    </source>
</evidence>
<accession>A0A0S4LMQ0</accession>
<dbReference type="PANTHER" id="PTHR43591:SF24">
    <property type="entry name" value="2-METHOXY-6-POLYPRENYL-1,4-BENZOQUINOL METHYLASE, MITOCHONDRIAL"/>
    <property type="match status" value="1"/>
</dbReference>
<dbReference type="AlphaFoldDB" id="A0A0S4LMQ0"/>
<name>A0A0S4LMQ0_9BACT</name>
<reference evidence="2 3" key="1">
    <citation type="submission" date="2015-10" db="EMBL/GenBank/DDBJ databases">
        <authorList>
            <person name="Gilbert D.G."/>
        </authorList>
    </citation>
    <scope>NUCLEOTIDE SEQUENCE [LARGE SCALE GENOMIC DNA]</scope>
    <source>
        <strain evidence="2">COMA1</strain>
    </source>
</reference>
<dbReference type="InterPro" id="IPR029063">
    <property type="entry name" value="SAM-dependent_MTases_sf"/>
</dbReference>
<dbReference type="RefSeq" id="WP_090748928.1">
    <property type="nucleotide sequence ID" value="NZ_CZQA01000009.1"/>
</dbReference>
<dbReference type="Pfam" id="PF08241">
    <property type="entry name" value="Methyltransf_11"/>
    <property type="match status" value="1"/>
</dbReference>
<keyword evidence="3" id="KW-1185">Reference proteome</keyword>
<evidence type="ECO:0000313" key="2">
    <source>
        <dbReference type="EMBL" id="CUS36370.1"/>
    </source>
</evidence>
<dbReference type="InterPro" id="IPR013216">
    <property type="entry name" value="Methyltransf_11"/>
</dbReference>
<dbReference type="Gene3D" id="3.40.50.150">
    <property type="entry name" value="Vaccinia Virus protein VP39"/>
    <property type="match status" value="1"/>
</dbReference>
<dbReference type="CDD" id="cd02440">
    <property type="entry name" value="AdoMet_MTases"/>
    <property type="match status" value="1"/>
</dbReference>
<dbReference type="GO" id="GO:0008757">
    <property type="term" value="F:S-adenosylmethionine-dependent methyltransferase activity"/>
    <property type="evidence" value="ECO:0007669"/>
    <property type="project" value="InterPro"/>
</dbReference>
<dbReference type="PANTHER" id="PTHR43591">
    <property type="entry name" value="METHYLTRANSFERASE"/>
    <property type="match status" value="1"/>
</dbReference>
<dbReference type="Proteomes" id="UP000199032">
    <property type="component" value="Unassembled WGS sequence"/>
</dbReference>
<organism evidence="2 3">
    <name type="scientific">Candidatus Nitrospira nitrosa</name>
    <dbReference type="NCBI Taxonomy" id="1742972"/>
    <lineage>
        <taxon>Bacteria</taxon>
        <taxon>Pseudomonadati</taxon>
        <taxon>Nitrospirota</taxon>
        <taxon>Nitrospiria</taxon>
        <taxon>Nitrospirales</taxon>
        <taxon>Nitrospiraceae</taxon>
        <taxon>Nitrospira</taxon>
    </lineage>
</organism>